<comment type="caution">
    <text evidence="1">The sequence shown here is derived from an EMBL/GenBank/DDBJ whole genome shotgun (WGS) entry which is preliminary data.</text>
</comment>
<evidence type="ECO:0000313" key="2">
    <source>
        <dbReference type="Proteomes" id="UP000257109"/>
    </source>
</evidence>
<reference evidence="1" key="1">
    <citation type="submission" date="2018-05" db="EMBL/GenBank/DDBJ databases">
        <title>Draft genome of Mucuna pruriens seed.</title>
        <authorList>
            <person name="Nnadi N.E."/>
            <person name="Vos R."/>
            <person name="Hasami M.H."/>
            <person name="Devisetty U.K."/>
            <person name="Aguiy J.C."/>
        </authorList>
    </citation>
    <scope>NUCLEOTIDE SEQUENCE [LARGE SCALE GENOMIC DNA]</scope>
    <source>
        <strain evidence="1">JCA_2017</strain>
    </source>
</reference>
<feature type="non-terminal residue" evidence="1">
    <location>
        <position position="1"/>
    </location>
</feature>
<dbReference type="STRING" id="157652.A0A371I3Q0"/>
<gene>
    <name evidence="1" type="ORF">CR513_05936</name>
</gene>
<proteinExistence type="predicted"/>
<organism evidence="1 2">
    <name type="scientific">Mucuna pruriens</name>
    <name type="common">Velvet bean</name>
    <name type="synonym">Dolichos pruriens</name>
    <dbReference type="NCBI Taxonomy" id="157652"/>
    <lineage>
        <taxon>Eukaryota</taxon>
        <taxon>Viridiplantae</taxon>
        <taxon>Streptophyta</taxon>
        <taxon>Embryophyta</taxon>
        <taxon>Tracheophyta</taxon>
        <taxon>Spermatophyta</taxon>
        <taxon>Magnoliopsida</taxon>
        <taxon>eudicotyledons</taxon>
        <taxon>Gunneridae</taxon>
        <taxon>Pentapetalae</taxon>
        <taxon>rosids</taxon>
        <taxon>fabids</taxon>
        <taxon>Fabales</taxon>
        <taxon>Fabaceae</taxon>
        <taxon>Papilionoideae</taxon>
        <taxon>50 kb inversion clade</taxon>
        <taxon>NPAAA clade</taxon>
        <taxon>indigoferoid/millettioid clade</taxon>
        <taxon>Phaseoleae</taxon>
        <taxon>Mucuna</taxon>
    </lineage>
</organism>
<sequence length="122" mass="13984">MFFLSYYTTRVGQNAGWVSLAPLPKGSLFTTYEASYKGFKNLFVKVRALGRASFTLDDKPLPLYWRLPSKFKGLSKGKLSSKDQAVLHLLDELPRGMSCWDLVEASFSHQPIQHLREMLKKR</sequence>
<name>A0A371I3Q0_MUCPR</name>
<feature type="non-terminal residue" evidence="1">
    <location>
        <position position="122"/>
    </location>
</feature>
<evidence type="ECO:0000313" key="1">
    <source>
        <dbReference type="EMBL" id="RDY09670.1"/>
    </source>
</evidence>
<dbReference type="EMBL" id="QJKJ01000994">
    <property type="protein sequence ID" value="RDY09670.1"/>
    <property type="molecule type" value="Genomic_DNA"/>
</dbReference>
<protein>
    <submittedName>
        <fullName evidence="1">Uncharacterized protein</fullName>
    </submittedName>
</protein>
<dbReference type="OrthoDB" id="671678at2759"/>
<dbReference type="Proteomes" id="UP000257109">
    <property type="component" value="Unassembled WGS sequence"/>
</dbReference>
<keyword evidence="2" id="KW-1185">Reference proteome</keyword>
<dbReference type="AlphaFoldDB" id="A0A371I3Q0"/>
<accession>A0A371I3Q0</accession>